<sequence>MVNLNTRSIPPWFRRQILREQNGRCANPRCLKEHDLDWKECETNHIIPWHKGGRTIRFNLEVLCITCHKNHTRSDSKQRWMKTIRRKTELINDYRKVYTTRRGHCLKCDGFGHYSKTCKE</sequence>
<name>A0A6C0JI75_9ZZZZ</name>
<evidence type="ECO:0000259" key="1">
    <source>
        <dbReference type="SMART" id="SM00507"/>
    </source>
</evidence>
<dbReference type="GO" id="GO:0003676">
    <property type="term" value="F:nucleic acid binding"/>
    <property type="evidence" value="ECO:0007669"/>
    <property type="project" value="InterPro"/>
</dbReference>
<protein>
    <recommendedName>
        <fullName evidence="1">HNH nuclease domain-containing protein</fullName>
    </recommendedName>
</protein>
<dbReference type="CDD" id="cd00085">
    <property type="entry name" value="HNHc"/>
    <property type="match status" value="1"/>
</dbReference>
<dbReference type="Pfam" id="PF01844">
    <property type="entry name" value="HNH"/>
    <property type="match status" value="1"/>
</dbReference>
<dbReference type="Gene3D" id="1.10.30.50">
    <property type="match status" value="1"/>
</dbReference>
<dbReference type="AlphaFoldDB" id="A0A6C0JI75"/>
<evidence type="ECO:0000313" key="2">
    <source>
        <dbReference type="EMBL" id="QHU05372.1"/>
    </source>
</evidence>
<dbReference type="GO" id="GO:0004519">
    <property type="term" value="F:endonuclease activity"/>
    <property type="evidence" value="ECO:0007669"/>
    <property type="project" value="InterPro"/>
</dbReference>
<reference evidence="2" key="1">
    <citation type="journal article" date="2020" name="Nature">
        <title>Giant virus diversity and host interactions through global metagenomics.</title>
        <authorList>
            <person name="Schulz F."/>
            <person name="Roux S."/>
            <person name="Paez-Espino D."/>
            <person name="Jungbluth S."/>
            <person name="Walsh D.A."/>
            <person name="Denef V.J."/>
            <person name="McMahon K.D."/>
            <person name="Konstantinidis K.T."/>
            <person name="Eloe-Fadrosh E.A."/>
            <person name="Kyrpides N.C."/>
            <person name="Woyke T."/>
        </authorList>
    </citation>
    <scope>NUCLEOTIDE SEQUENCE</scope>
    <source>
        <strain evidence="2">GVMAG-M-3300027734-16</strain>
    </source>
</reference>
<dbReference type="EMBL" id="MN740412">
    <property type="protein sequence ID" value="QHU05372.1"/>
    <property type="molecule type" value="Genomic_DNA"/>
</dbReference>
<dbReference type="InterPro" id="IPR002711">
    <property type="entry name" value="HNH"/>
</dbReference>
<dbReference type="InterPro" id="IPR003615">
    <property type="entry name" value="HNH_nuc"/>
</dbReference>
<feature type="domain" description="HNH nuclease" evidence="1">
    <location>
        <begin position="12"/>
        <end position="69"/>
    </location>
</feature>
<proteinExistence type="predicted"/>
<dbReference type="GO" id="GO:0008270">
    <property type="term" value="F:zinc ion binding"/>
    <property type="evidence" value="ECO:0007669"/>
    <property type="project" value="InterPro"/>
</dbReference>
<dbReference type="SMART" id="SM00507">
    <property type="entry name" value="HNHc"/>
    <property type="match status" value="1"/>
</dbReference>
<accession>A0A6C0JI75</accession>
<organism evidence="2">
    <name type="scientific">viral metagenome</name>
    <dbReference type="NCBI Taxonomy" id="1070528"/>
    <lineage>
        <taxon>unclassified sequences</taxon>
        <taxon>metagenomes</taxon>
        <taxon>organismal metagenomes</taxon>
    </lineage>
</organism>